<sequence>MSTMNLQEIHEKIAGINDYLGKCLWMDFEVTSMNGGEIILSGCIDQSYNDYAIEIEFKSPYFVSTLFSWHTDTSVPFISLANKEEVVEMNVRYRVEEGNYIFKINVEDYEKTPIYIGASKIDYRIINTEPFAQDIQKHIC</sequence>
<evidence type="ECO:0000313" key="2">
    <source>
        <dbReference type="Proteomes" id="UP000532866"/>
    </source>
</evidence>
<dbReference type="EMBL" id="JAAROL010000003">
    <property type="protein sequence ID" value="MBC1332169.1"/>
    <property type="molecule type" value="Genomic_DNA"/>
</dbReference>
<organism evidence="1 2">
    <name type="scientific">Listeria booriae</name>
    <dbReference type="NCBI Taxonomy" id="1552123"/>
    <lineage>
        <taxon>Bacteria</taxon>
        <taxon>Bacillati</taxon>
        <taxon>Bacillota</taxon>
        <taxon>Bacilli</taxon>
        <taxon>Bacillales</taxon>
        <taxon>Listeriaceae</taxon>
        <taxon>Listeria</taxon>
    </lineage>
</organism>
<dbReference type="Proteomes" id="UP000532866">
    <property type="component" value="Unassembled WGS sequence"/>
</dbReference>
<name>A0A7X0TR65_9LIST</name>
<comment type="caution">
    <text evidence="1">The sequence shown here is derived from an EMBL/GenBank/DDBJ whole genome shotgun (WGS) entry which is preliminary data.</text>
</comment>
<proteinExistence type="predicted"/>
<protein>
    <submittedName>
        <fullName evidence="1">Uncharacterized protein</fullName>
    </submittedName>
</protein>
<accession>A0A7X0TR65</accession>
<evidence type="ECO:0000313" key="1">
    <source>
        <dbReference type="EMBL" id="MBC1332169.1"/>
    </source>
</evidence>
<gene>
    <name evidence="1" type="ORF">HB759_09520</name>
</gene>
<reference evidence="1 2" key="1">
    <citation type="submission" date="2020-03" db="EMBL/GenBank/DDBJ databases">
        <title>Soil Listeria distribution.</title>
        <authorList>
            <person name="Liao J."/>
            <person name="Wiedmann M."/>
        </authorList>
    </citation>
    <scope>NUCLEOTIDE SEQUENCE [LARGE SCALE GENOMIC DNA]</scope>
    <source>
        <strain evidence="1 2">FSL L7-1833</strain>
    </source>
</reference>
<dbReference type="AlphaFoldDB" id="A0A7X0TR65"/>
<dbReference type="RefSeq" id="WP_185362116.1">
    <property type="nucleotide sequence ID" value="NZ_JAARNB010000002.1"/>
</dbReference>